<feature type="domain" description="DUF11" evidence="2">
    <location>
        <begin position="732"/>
        <end position="873"/>
    </location>
</feature>
<dbReference type="Gene3D" id="2.60.120.200">
    <property type="match status" value="1"/>
</dbReference>
<dbReference type="RefSeq" id="WP_336132991.1">
    <property type="nucleotide sequence ID" value="NZ_JBANDL010000002.1"/>
</dbReference>
<evidence type="ECO:0000259" key="5">
    <source>
        <dbReference type="Pfam" id="PF24514"/>
    </source>
</evidence>
<proteinExistence type="predicted"/>
<gene>
    <name evidence="6" type="ORF">V2J18_22635</name>
</gene>
<dbReference type="InterPro" id="IPR013320">
    <property type="entry name" value="ConA-like_dom_sf"/>
</dbReference>
<feature type="domain" description="DUF11" evidence="2">
    <location>
        <begin position="210"/>
        <end position="349"/>
    </location>
</feature>
<evidence type="ECO:0008006" key="8">
    <source>
        <dbReference type="Google" id="ProtNLM"/>
    </source>
</evidence>
<evidence type="ECO:0000256" key="1">
    <source>
        <dbReference type="SAM" id="MobiDB-lite"/>
    </source>
</evidence>
<dbReference type="PANTHER" id="PTHR34819">
    <property type="entry name" value="LARGE CYSTEINE-RICH PERIPLASMIC PROTEIN OMCB"/>
    <property type="match status" value="1"/>
</dbReference>
<dbReference type="SUPFAM" id="SSF49899">
    <property type="entry name" value="Concanavalin A-like lectins/glucanases"/>
    <property type="match status" value="1"/>
</dbReference>
<evidence type="ECO:0000313" key="7">
    <source>
        <dbReference type="Proteomes" id="UP001387215"/>
    </source>
</evidence>
<protein>
    <recommendedName>
        <fullName evidence="8">DUF11 domain-containing protein</fullName>
    </recommendedName>
</protein>
<feature type="domain" description="DUF11" evidence="2">
    <location>
        <begin position="357"/>
        <end position="489"/>
    </location>
</feature>
<evidence type="ECO:0000259" key="4">
    <source>
        <dbReference type="Pfam" id="PF21959"/>
    </source>
</evidence>
<feature type="domain" description="DUF6923" evidence="4">
    <location>
        <begin position="506"/>
        <end position="724"/>
    </location>
</feature>
<sequence>MRLSTNQVNQSGTALYTGATFPSTQGVVAEFDYVSWGGTGADGLSFFLYDAASNMAGAGTGGALGYCAGAGGYLGIGLDEWGNYSNTGGNSCASATGIGYVPDSVAVRGPVSSGNPYVGGQTLAAGIDDPGVLARPSINRVRVALVPNGTGGYRVSVGLGTTATNIVNVLSNLNFPYAAPTNLRMGFASATGDETNIHEIRNVTASVPADVAVTKTVASATLFRGQTQTYTVVVRNNDINPVDPGDQSPPINAANAPDISDALPAQLQSVSWTCAASAGSTCPAASGTGNIAIAGGYTLATGGQLTFTITGTVAATATCGATVTNTATADFSATDGFSDINVNNNSASAVFTVACADLAISKTNNQTIYAPGQSISYVLVASNAGPAAVTNAVFADPAIANFNVTGVTCASPVGGAVCPAVGGAPGQLSIANMQGSGVNIPSLPTGGSVTFTVSGTVASNATGNLTNTAQIALPNGGVDSTPANNTASDTDTPQPNFGVCDSRLWLEQSPGAPTPTTLYQINTNANPLTFTPIGAANLLYNAVGYNPSDNYQYGLVTTNTNTLVKIGADGSAISLGAVSGLPVATYISGAFGTAGNILYVKDNVAAGTTMYAINVTTLTATAIPLSTAINIADWAWVNGLLYSVTNGGQLVSVNPTTGAVTSIGAPNGLPAGFFGAIYGAPNGLYGSGNNPPSGFYKFDLATGAATLISGAPGSSANDGSNCPTANITFGADLQITKTNTPASGPNDLANDRYTPGTARTYTVVVTNAGPFGAANAVFTDPAIANFTVSSVTCGSPTGGGVCPSVANTTVALMQGGGIVIPSLPYSSNTSSSVTFTVTGTIAAGATGALTNVANIAAGAGTSDATPGNNSATDTDTPTGTIVIVKDAVPNDAQDFAFTTTGTGLSAFSLDDDADGTLQNTRTFTGLEPGSYGVTEAVTAGWSLTALSCSDPDNGTVVDLTNRLATIDIDSGETVTCTYTNGRLPILRLQKALPLGRFVAADQFALSIAGSGGPASVTTTGSGTTATGAATLNPGAIGAAYTFSEAAAAGADLANYAGTYACTNALAGGQAPSGSGTTFNLTAAAGDDLSCTFTNTRNPIADLSITKTNTPGSGPNDQAGDTLTRGASTTYTIVVTNNGPDTVAGAILVDPPGGRSGLSCTAPPVCTGAACPAGLTLAQLESGVALGALANGATVTVTLSCTVN</sequence>
<feature type="domain" description="SpaA-like prealbumin fold" evidence="5">
    <location>
        <begin position="882"/>
        <end position="981"/>
    </location>
</feature>
<accession>A0ABU8DAE2</accession>
<dbReference type="Pfam" id="PF24514">
    <property type="entry name" value="SpaA_4"/>
    <property type="match status" value="1"/>
</dbReference>
<dbReference type="NCBIfam" id="TIGR01451">
    <property type="entry name" value="B_ant_repeat"/>
    <property type="match status" value="2"/>
</dbReference>
<feature type="domain" description="SpaA-like prealbumin fold" evidence="3">
    <location>
        <begin position="986"/>
        <end position="1096"/>
    </location>
</feature>
<dbReference type="InterPro" id="IPR047589">
    <property type="entry name" value="DUF11_rpt"/>
</dbReference>
<dbReference type="InterPro" id="IPR055371">
    <property type="entry name" value="SpaA_PFL_dom_4"/>
</dbReference>
<dbReference type="InterPro" id="IPR054215">
    <property type="entry name" value="DUF6923"/>
</dbReference>
<dbReference type="InterPro" id="IPR001434">
    <property type="entry name" value="OmcB-like_DUF11"/>
</dbReference>
<dbReference type="InterPro" id="IPR048834">
    <property type="entry name" value="SpaA_pre-album"/>
</dbReference>
<name>A0ABU8DAE2_9GAMM</name>
<evidence type="ECO:0000259" key="2">
    <source>
        <dbReference type="Pfam" id="PF01345"/>
    </source>
</evidence>
<dbReference type="Pfam" id="PF01345">
    <property type="entry name" value="DUF11"/>
    <property type="match status" value="4"/>
</dbReference>
<organism evidence="6 7">
    <name type="scientific">Lysobacter firmicutimachus</name>
    <dbReference type="NCBI Taxonomy" id="1792846"/>
    <lineage>
        <taxon>Bacteria</taxon>
        <taxon>Pseudomonadati</taxon>
        <taxon>Pseudomonadota</taxon>
        <taxon>Gammaproteobacteria</taxon>
        <taxon>Lysobacterales</taxon>
        <taxon>Lysobacteraceae</taxon>
        <taxon>Lysobacter</taxon>
    </lineage>
</organism>
<dbReference type="EMBL" id="JBANDL010000002">
    <property type="protein sequence ID" value="MEI2457460.1"/>
    <property type="molecule type" value="Genomic_DNA"/>
</dbReference>
<keyword evidence="7" id="KW-1185">Reference proteome</keyword>
<comment type="caution">
    <text evidence="6">The sequence shown here is derived from an EMBL/GenBank/DDBJ whole genome shotgun (WGS) entry which is preliminary data.</text>
</comment>
<evidence type="ECO:0000259" key="3">
    <source>
        <dbReference type="Pfam" id="PF20674"/>
    </source>
</evidence>
<evidence type="ECO:0000313" key="6">
    <source>
        <dbReference type="EMBL" id="MEI2457460.1"/>
    </source>
</evidence>
<feature type="compositionally biased region" description="Polar residues" evidence="1">
    <location>
        <begin position="1104"/>
        <end position="1122"/>
    </location>
</feature>
<dbReference type="Pfam" id="PF20674">
    <property type="entry name" value="SpaA_3"/>
    <property type="match status" value="1"/>
</dbReference>
<feature type="region of interest" description="Disordered" evidence="1">
    <location>
        <begin position="1103"/>
        <end position="1122"/>
    </location>
</feature>
<feature type="domain" description="DUF11" evidence="2">
    <location>
        <begin position="1101"/>
        <end position="1202"/>
    </location>
</feature>
<reference evidence="6 7" key="1">
    <citation type="submission" date="2024-02" db="EMBL/GenBank/DDBJ databases">
        <title>Lysobacter Genome Sequencing and Mining.</title>
        <authorList>
            <person name="Bierman J."/>
            <person name="Walker M.C."/>
        </authorList>
    </citation>
    <scope>NUCLEOTIDE SEQUENCE [LARGE SCALE GENOMIC DNA]</scope>
    <source>
        <strain evidence="6 7">PB6250</strain>
    </source>
</reference>
<dbReference type="Pfam" id="PF21959">
    <property type="entry name" value="DUF6923"/>
    <property type="match status" value="1"/>
</dbReference>
<dbReference type="Proteomes" id="UP001387215">
    <property type="component" value="Unassembled WGS sequence"/>
</dbReference>
<dbReference type="InterPro" id="IPR051172">
    <property type="entry name" value="Chlamydia_OmcB"/>
</dbReference>